<dbReference type="KEGG" id="fes:HER31_14230"/>
<dbReference type="GO" id="GO:0008483">
    <property type="term" value="F:transaminase activity"/>
    <property type="evidence" value="ECO:0007669"/>
    <property type="project" value="UniProtKB-KW"/>
</dbReference>
<dbReference type="Gene3D" id="3.90.1150.10">
    <property type="entry name" value="Aspartate Aminotransferase, domain 1"/>
    <property type="match status" value="1"/>
</dbReference>
<dbReference type="EMBL" id="CP051180">
    <property type="protein sequence ID" value="QIZ77950.1"/>
    <property type="molecule type" value="Genomic_DNA"/>
</dbReference>
<protein>
    <submittedName>
        <fullName evidence="3">Aminotransferase class V-fold PLP-dependent enzyme</fullName>
    </submittedName>
</protein>
<keyword evidence="3" id="KW-0032">Aminotransferase</keyword>
<name>A0A6H1UH67_9GAMM</name>
<dbReference type="PANTHER" id="PTHR43586">
    <property type="entry name" value="CYSTEINE DESULFURASE"/>
    <property type="match status" value="1"/>
</dbReference>
<keyword evidence="3" id="KW-0808">Transferase</keyword>
<dbReference type="InterPro" id="IPR015424">
    <property type="entry name" value="PyrdxlP-dep_Trfase"/>
</dbReference>
<feature type="domain" description="Aminotransferase class V" evidence="2">
    <location>
        <begin position="52"/>
        <end position="332"/>
    </location>
</feature>
<dbReference type="InterPro" id="IPR015421">
    <property type="entry name" value="PyrdxlP-dep_Trfase_major"/>
</dbReference>
<dbReference type="InterPro" id="IPR000192">
    <property type="entry name" value="Aminotrans_V_dom"/>
</dbReference>
<evidence type="ECO:0000313" key="3">
    <source>
        <dbReference type="EMBL" id="QIZ77950.1"/>
    </source>
</evidence>
<evidence type="ECO:0000256" key="1">
    <source>
        <dbReference type="ARBA" id="ARBA00022898"/>
    </source>
</evidence>
<sequence length="369" mass="40303">MNRDDFLLPCGYYFGSHSAGRPLRRTAATIQQHYLQPWGGDNSDPWGEWLGQIERFRSALATLFNADVAGFCPQSNVSSGLVKVAMALPALQAGKPVLLSECDFPSIGFALQQALPLGTAQIRFIPKGEDVADPQVWRKYLDDELALVWISHGFSNSGVQAPLAEVTAMAQAKGILTAIDVAQTAGVIPIDVSALGVDLMFGSCLKWLCAGTGAGFMWIRPQLLPQCQPKDVGWFSHQNPFEFDIHNFRYHDEALRFWGGTPSVLPFVIAAASIEYFNSIGISRIRAHNLQLQQQLIDALGARVVSPHVPSQRSGTVVVHLGRGHSHLVAALPAAQIHADERPLGVRLSPHWYNDNDDVDAVITLVRSL</sequence>
<reference evidence="3 4" key="1">
    <citation type="submission" date="2020-04" db="EMBL/GenBank/DDBJ databases">
        <title>Ferrimonas sp. S7 isolated from sea water.</title>
        <authorList>
            <person name="Bae S.S."/>
            <person name="Baek K."/>
        </authorList>
    </citation>
    <scope>NUCLEOTIDE SEQUENCE [LARGE SCALE GENOMIC DNA]</scope>
    <source>
        <strain evidence="3 4">S7</strain>
    </source>
</reference>
<keyword evidence="1" id="KW-0663">Pyridoxal phosphate</keyword>
<evidence type="ECO:0000313" key="4">
    <source>
        <dbReference type="Proteomes" id="UP000501602"/>
    </source>
</evidence>
<dbReference type="RefSeq" id="WP_168661435.1">
    <property type="nucleotide sequence ID" value="NZ_CP051180.1"/>
</dbReference>
<organism evidence="3 4">
    <name type="scientific">Ferrimonas lipolytica</name>
    <dbReference type="NCBI Taxonomy" id="2724191"/>
    <lineage>
        <taxon>Bacteria</taxon>
        <taxon>Pseudomonadati</taxon>
        <taxon>Pseudomonadota</taxon>
        <taxon>Gammaproteobacteria</taxon>
        <taxon>Alteromonadales</taxon>
        <taxon>Ferrimonadaceae</taxon>
        <taxon>Ferrimonas</taxon>
    </lineage>
</organism>
<dbReference type="PANTHER" id="PTHR43586:SF4">
    <property type="entry name" value="ISOPENICILLIN N EPIMERASE"/>
    <property type="match status" value="1"/>
</dbReference>
<accession>A0A6H1UH67</accession>
<dbReference type="AlphaFoldDB" id="A0A6H1UH67"/>
<dbReference type="SUPFAM" id="SSF53383">
    <property type="entry name" value="PLP-dependent transferases"/>
    <property type="match status" value="1"/>
</dbReference>
<evidence type="ECO:0000259" key="2">
    <source>
        <dbReference type="Pfam" id="PF00266"/>
    </source>
</evidence>
<proteinExistence type="predicted"/>
<dbReference type="Gene3D" id="3.40.640.10">
    <property type="entry name" value="Type I PLP-dependent aspartate aminotransferase-like (Major domain)"/>
    <property type="match status" value="1"/>
</dbReference>
<keyword evidence="4" id="KW-1185">Reference proteome</keyword>
<dbReference type="Pfam" id="PF00266">
    <property type="entry name" value="Aminotran_5"/>
    <property type="match status" value="1"/>
</dbReference>
<dbReference type="InterPro" id="IPR015422">
    <property type="entry name" value="PyrdxlP-dep_Trfase_small"/>
</dbReference>
<dbReference type="Proteomes" id="UP000501602">
    <property type="component" value="Chromosome"/>
</dbReference>
<gene>
    <name evidence="3" type="ORF">HER31_14230</name>
</gene>